<accession>A0ABT0U9F3</accession>
<evidence type="ECO:0000259" key="2">
    <source>
        <dbReference type="Pfam" id="PF06439"/>
    </source>
</evidence>
<name>A0ABT0U9F3_9BACT</name>
<dbReference type="InterPro" id="IPR010496">
    <property type="entry name" value="AL/BT2_dom"/>
</dbReference>
<dbReference type="Pfam" id="PF06439">
    <property type="entry name" value="3keto-disac_hyd"/>
    <property type="match status" value="2"/>
</dbReference>
<reference evidence="3 4" key="1">
    <citation type="journal article" date="2022" name="Syst. Appl. Microbiol.">
        <title>Rhodopirellula aestuarii sp. nov., a novel member of the genus Rhodopirellula isolated from brackish sediments collected in the Tagus River estuary, Portugal.</title>
        <authorList>
            <person name="Vitorino I.R."/>
            <person name="Klimek D."/>
            <person name="Calusinska M."/>
            <person name="Lobo-da-Cunha A."/>
            <person name="Vasconcelos V."/>
            <person name="Lage O.M."/>
        </authorList>
    </citation>
    <scope>NUCLEOTIDE SEQUENCE [LARGE SCALE GENOMIC DNA]</scope>
    <source>
        <strain evidence="3 4">ICT_H3.1</strain>
    </source>
</reference>
<feature type="signal peptide" evidence="1">
    <location>
        <begin position="1"/>
        <end position="28"/>
    </location>
</feature>
<organism evidence="3 4">
    <name type="scientific">Aporhodopirellula aestuarii</name>
    <dbReference type="NCBI Taxonomy" id="2950107"/>
    <lineage>
        <taxon>Bacteria</taxon>
        <taxon>Pseudomonadati</taxon>
        <taxon>Planctomycetota</taxon>
        <taxon>Planctomycetia</taxon>
        <taxon>Pirellulales</taxon>
        <taxon>Pirellulaceae</taxon>
        <taxon>Aporhodopirellula</taxon>
    </lineage>
</organism>
<evidence type="ECO:0000313" key="4">
    <source>
        <dbReference type="Proteomes" id="UP001202961"/>
    </source>
</evidence>
<feature type="domain" description="3-keto-alpha-glucoside-1,2-lyase/3-keto-2-hydroxy-glucal hydratase" evidence="2">
    <location>
        <begin position="431"/>
        <end position="609"/>
    </location>
</feature>
<gene>
    <name evidence="3" type="ORF">NB063_23390</name>
</gene>
<protein>
    <submittedName>
        <fullName evidence="3">DUF1080 domain-containing protein</fullName>
    </submittedName>
</protein>
<comment type="caution">
    <text evidence="3">The sequence shown here is derived from an EMBL/GenBank/DDBJ whole genome shotgun (WGS) entry which is preliminary data.</text>
</comment>
<sequence>MNLSSRFSASIVAAAMLAATLSANSSPAEDASASSTHVDGEWIELFNGKDLTGWTPKIRSHELGDNYADTFRVRDGLLVVSYDDYKPEDSTSLDSGKPHSFDKFGHLFYKDAFSHYRLRIEYRFVGEQIDGGPGWAFRNNGLMLHGQDPKLMTSDQKFPVSIEVQLLGGNGKDERTNLNLCTPGTNVVLNGELFKPHCTSSNSKTYHGDRWVTAEIEVRGNEVVRHILEGETVLEYTHPQYDPKDPEAAPLIVDGNLMIDRGTISIQSESHPTEFRKIELLNLESKVPAAKDVDADVSQSKSVIDSYVGNWALQLPNGAAGWLSLNQSQGALVGQLWTVGAPKPLTDVAVVDGKLQFYHRRAVGEPDYPGGPPVGEKLPRRHVAAVDGDAMAIVMDQPDGTGGVKQVSYSGTRIAELPPKPDLSLVTFGEPIELFNGTDLSGWRLTNAAQENRWKVVDSVLVNETPKTDFNPYARYGNLRTDREFNDFNLQIDFNVPPGGNSGIYLCGRYEVQVVDRDSRMQGIIGIGSLFNRIEPAVNAGKVGGEWQHYDITLVDRHVTVVLNGVKVIDNEPLAGCTNGALDADESKPGPLYLQGDHTSVQYRNIVIRPVVKNQNHEIRARTSSRSQANAVRPM</sequence>
<dbReference type="RefSeq" id="WP_250931321.1">
    <property type="nucleotide sequence ID" value="NZ_JAMQBK010000062.1"/>
</dbReference>
<dbReference type="Proteomes" id="UP001202961">
    <property type="component" value="Unassembled WGS sequence"/>
</dbReference>
<feature type="chain" id="PRO_5046978776" evidence="1">
    <location>
        <begin position="29"/>
        <end position="635"/>
    </location>
</feature>
<dbReference type="EMBL" id="JAMQBK010000062">
    <property type="protein sequence ID" value="MCM2373567.1"/>
    <property type="molecule type" value="Genomic_DNA"/>
</dbReference>
<feature type="domain" description="3-keto-alpha-glucoside-1,2-lyase/3-keto-2-hydroxy-glucal hydratase" evidence="2">
    <location>
        <begin position="41"/>
        <end position="280"/>
    </location>
</feature>
<keyword evidence="4" id="KW-1185">Reference proteome</keyword>
<dbReference type="Gene3D" id="2.60.120.560">
    <property type="entry name" value="Exo-inulinase, domain 1"/>
    <property type="match status" value="2"/>
</dbReference>
<proteinExistence type="predicted"/>
<keyword evidence="1" id="KW-0732">Signal</keyword>
<evidence type="ECO:0000256" key="1">
    <source>
        <dbReference type="SAM" id="SignalP"/>
    </source>
</evidence>
<evidence type="ECO:0000313" key="3">
    <source>
        <dbReference type="EMBL" id="MCM2373567.1"/>
    </source>
</evidence>